<evidence type="ECO:0000313" key="8">
    <source>
        <dbReference type="Proteomes" id="UP000028826"/>
    </source>
</evidence>
<dbReference type="Pfam" id="PF03460">
    <property type="entry name" value="NIR_SIR_ferr"/>
    <property type="match status" value="1"/>
</dbReference>
<dbReference type="GO" id="GO:0020037">
    <property type="term" value="F:heme binding"/>
    <property type="evidence" value="ECO:0007669"/>
    <property type="project" value="InterPro"/>
</dbReference>
<keyword evidence="2" id="KW-0349">Heme</keyword>
<dbReference type="Proteomes" id="UP000028826">
    <property type="component" value="Unassembled WGS sequence"/>
</dbReference>
<dbReference type="Gene3D" id="3.90.480.10">
    <property type="entry name" value="Sulfite Reductase Hemoprotein,Domain 2"/>
    <property type="match status" value="1"/>
</dbReference>
<dbReference type="RefSeq" id="WP_035710209.1">
    <property type="nucleotide sequence ID" value="NZ_CAMIFG010000059.1"/>
</dbReference>
<dbReference type="SUPFAM" id="SSF55124">
    <property type="entry name" value="Nitrite/Sulfite reductase N-terminal domain-like"/>
    <property type="match status" value="1"/>
</dbReference>
<dbReference type="STRING" id="195105.CN97_15340"/>
<dbReference type="InterPro" id="IPR006066">
    <property type="entry name" value="NO2/SO3_Rdtase_FeS/sirohaem_BS"/>
</dbReference>
<dbReference type="eggNOG" id="COG0155">
    <property type="taxonomic scope" value="Bacteria"/>
</dbReference>
<dbReference type="Gene3D" id="3.30.413.10">
    <property type="entry name" value="Sulfite Reductase Hemoprotein, domain 1"/>
    <property type="match status" value="2"/>
</dbReference>
<comment type="caution">
    <text evidence="7">The sequence shown here is derived from an EMBL/GenBank/DDBJ whole genome shotgun (WGS) entry which is preliminary data.</text>
</comment>
<dbReference type="AlphaFoldDB" id="A0A086Y5I5"/>
<keyword evidence="5" id="KW-0408">Iron</keyword>
<keyword evidence="3" id="KW-0479">Metal-binding</keyword>
<dbReference type="GO" id="GO:0051539">
    <property type="term" value="F:4 iron, 4 sulfur cluster binding"/>
    <property type="evidence" value="ECO:0007669"/>
    <property type="project" value="UniProtKB-KW"/>
</dbReference>
<dbReference type="InterPro" id="IPR051329">
    <property type="entry name" value="NIR_SIR_4Fe-4S"/>
</dbReference>
<reference evidence="7 8" key="1">
    <citation type="submission" date="2014-03" db="EMBL/GenBank/DDBJ databases">
        <title>Genome of Haematobacter massiliensis CCUG 47968.</title>
        <authorList>
            <person name="Wang D."/>
            <person name="Wang G."/>
        </authorList>
    </citation>
    <scope>NUCLEOTIDE SEQUENCE [LARGE SCALE GENOMIC DNA]</scope>
    <source>
        <strain evidence="7 8">CCUG 47968</strain>
    </source>
</reference>
<dbReference type="OrthoDB" id="7459360at2"/>
<organism evidence="7 8">
    <name type="scientific">Haematobacter massiliensis</name>
    <dbReference type="NCBI Taxonomy" id="195105"/>
    <lineage>
        <taxon>Bacteria</taxon>
        <taxon>Pseudomonadati</taxon>
        <taxon>Pseudomonadota</taxon>
        <taxon>Alphaproteobacteria</taxon>
        <taxon>Rhodobacterales</taxon>
        <taxon>Paracoccaceae</taxon>
        <taxon>Haematobacter</taxon>
    </lineage>
</organism>
<dbReference type="PANTHER" id="PTHR32439">
    <property type="entry name" value="FERREDOXIN--NITRITE REDUCTASE, CHLOROPLASTIC"/>
    <property type="match status" value="1"/>
</dbReference>
<evidence type="ECO:0000256" key="1">
    <source>
        <dbReference type="ARBA" id="ARBA00022485"/>
    </source>
</evidence>
<sequence length="374" mass="38908">MRSNVKGWCPGALRPMEAGDGLIVRLRPRASRLSAAQALALADLAESHGSGEIELGNRASLQLRGVRREALSGLHRALDDLGLLDADAATEARRNILTTPIAKDAETLGLSAALEAALAEELDLPAKFGFAVDTGARAILGGASADIRLERAAKGLIVRADGMALGEHVSATAAIGRAMDLARWFHEHSDGHRRMASLVAAGSKPPLNAALAPLQGEPLRPGNTEWGCCVALPFGRLAAGTLRALAVASLRLTPWRSVLVEAAVPPSPDWIVDPADPALRVSACPGKPACGSATVATRELALQLAPHLTRSMSLHVSGCAKGCAHPRPADITLTGRAGRFELIRDGCADDPPALTGLSIDEIYALLRGPLAPPL</sequence>
<keyword evidence="6" id="KW-0411">Iron-sulfur</keyword>
<dbReference type="InterPro" id="IPR005117">
    <property type="entry name" value="NiRdtase/SiRdtase_haem-b_fer"/>
</dbReference>
<dbReference type="GeneID" id="39676724"/>
<proteinExistence type="predicted"/>
<dbReference type="PROSITE" id="PS00365">
    <property type="entry name" value="NIR_SIR"/>
    <property type="match status" value="1"/>
</dbReference>
<dbReference type="SUPFAM" id="SSF56014">
    <property type="entry name" value="Nitrite and sulphite reductase 4Fe-4S domain-like"/>
    <property type="match status" value="1"/>
</dbReference>
<keyword evidence="8" id="KW-1185">Reference proteome</keyword>
<dbReference type="PANTHER" id="PTHR32439:SF9">
    <property type="entry name" value="BLR3264 PROTEIN"/>
    <property type="match status" value="1"/>
</dbReference>
<evidence type="ECO:0000256" key="3">
    <source>
        <dbReference type="ARBA" id="ARBA00022723"/>
    </source>
</evidence>
<dbReference type="GO" id="GO:0046872">
    <property type="term" value="F:metal ion binding"/>
    <property type="evidence" value="ECO:0007669"/>
    <property type="project" value="UniProtKB-KW"/>
</dbReference>
<evidence type="ECO:0000256" key="6">
    <source>
        <dbReference type="ARBA" id="ARBA00023014"/>
    </source>
</evidence>
<keyword evidence="4" id="KW-0560">Oxidoreductase</keyword>
<dbReference type="InterPro" id="IPR036136">
    <property type="entry name" value="Nit/Sulf_reduc_fer-like_dom_sf"/>
</dbReference>
<keyword evidence="1" id="KW-0004">4Fe-4S</keyword>
<evidence type="ECO:0000256" key="5">
    <source>
        <dbReference type="ARBA" id="ARBA00023004"/>
    </source>
</evidence>
<gene>
    <name evidence="7" type="ORF">CN97_15340</name>
</gene>
<evidence type="ECO:0000256" key="2">
    <source>
        <dbReference type="ARBA" id="ARBA00022617"/>
    </source>
</evidence>
<accession>A0A086Y5I5</accession>
<dbReference type="InterPro" id="IPR045854">
    <property type="entry name" value="NO2/SO3_Rdtase_4Fe4S_sf"/>
</dbReference>
<protein>
    <submittedName>
        <fullName evidence="7">Cobalamin biosynthesis protein CobG</fullName>
    </submittedName>
</protein>
<dbReference type="EMBL" id="JGYG01000005">
    <property type="protein sequence ID" value="KFI29535.1"/>
    <property type="molecule type" value="Genomic_DNA"/>
</dbReference>
<evidence type="ECO:0000256" key="4">
    <source>
        <dbReference type="ARBA" id="ARBA00023002"/>
    </source>
</evidence>
<dbReference type="GO" id="GO:0016491">
    <property type="term" value="F:oxidoreductase activity"/>
    <property type="evidence" value="ECO:0007669"/>
    <property type="project" value="UniProtKB-KW"/>
</dbReference>
<evidence type="ECO:0000313" key="7">
    <source>
        <dbReference type="EMBL" id="KFI29535.1"/>
    </source>
</evidence>
<name>A0A086Y5I5_9RHOB</name>